<dbReference type="InterPro" id="IPR038670">
    <property type="entry name" value="HslJ-like_sf"/>
</dbReference>
<dbReference type="Proteomes" id="UP000664044">
    <property type="component" value="Unassembled WGS sequence"/>
</dbReference>
<dbReference type="RefSeq" id="WP_207030843.1">
    <property type="nucleotide sequence ID" value="NZ_JAFLNL010000001.1"/>
</dbReference>
<dbReference type="Pfam" id="PF03724">
    <property type="entry name" value="META"/>
    <property type="match status" value="1"/>
</dbReference>
<dbReference type="PANTHER" id="PTHR35535">
    <property type="entry name" value="HEAT SHOCK PROTEIN HSLJ"/>
    <property type="match status" value="1"/>
</dbReference>
<dbReference type="PANTHER" id="PTHR35535:SF1">
    <property type="entry name" value="HEAT SHOCK PROTEIN HSLJ"/>
    <property type="match status" value="1"/>
</dbReference>
<sequence length="271" mass="30556">MKRVLFLVGIFLIFSNCAEKKKQEPTEASEEITLDTLKVEEERTMEPLAVQPDGSYFKATGTEPFWGIKIYDNKIELQTMEDTIVTPPSEAIKAQDANIKMFRIKTEATDMDVIISHKECTNAMSGEVFPYTVTVSYKNTGGGDSRVLEGCGSYITDYRLHDIWVLEKMKGASVSKDDFNSGDVPNMEVNTNDNRFSGFSGCNRMTGSLFYENDVLRFKQVASTRMACPSMEKESEFLMALQSATSYKIENNRLYLSNGSNENILVFKKTD</sequence>
<evidence type="ECO:0000313" key="3">
    <source>
        <dbReference type="Proteomes" id="UP000664044"/>
    </source>
</evidence>
<dbReference type="InterPro" id="IPR005184">
    <property type="entry name" value="DUF306_Meta_HslJ"/>
</dbReference>
<accession>A0ABS3FZJ9</accession>
<feature type="domain" description="DUF306" evidence="1">
    <location>
        <begin position="162"/>
        <end position="268"/>
    </location>
</feature>
<evidence type="ECO:0000259" key="1">
    <source>
        <dbReference type="Pfam" id="PF03724"/>
    </source>
</evidence>
<organism evidence="2 3">
    <name type="scientific">Flagellimonas aurea</name>
    <dbReference type="NCBI Taxonomy" id="2915619"/>
    <lineage>
        <taxon>Bacteria</taxon>
        <taxon>Pseudomonadati</taxon>
        <taxon>Bacteroidota</taxon>
        <taxon>Flavobacteriia</taxon>
        <taxon>Flavobacteriales</taxon>
        <taxon>Flavobacteriaceae</taxon>
        <taxon>Flagellimonas</taxon>
    </lineage>
</organism>
<reference evidence="2 3" key="1">
    <citation type="submission" date="2021-03" db="EMBL/GenBank/DDBJ databases">
        <title>Muricauda lutimaris sp. nov. and Muricauda ruestringensis sp. nov, two marine members of the Flavobacteriaceae isolated from deep sea sediments of Western Pacific.</title>
        <authorList>
            <person name="Zhao S."/>
            <person name="Liu R."/>
        </authorList>
    </citation>
    <scope>NUCLEOTIDE SEQUENCE [LARGE SCALE GENOMIC DNA]</scope>
    <source>
        <strain evidence="2 3">BC31-1-A7</strain>
    </source>
</reference>
<evidence type="ECO:0000313" key="2">
    <source>
        <dbReference type="EMBL" id="MBO0352574.1"/>
    </source>
</evidence>
<dbReference type="Gene3D" id="2.40.128.270">
    <property type="match status" value="1"/>
</dbReference>
<protein>
    <submittedName>
        <fullName evidence="2">META domain-containing protein</fullName>
    </submittedName>
</protein>
<proteinExistence type="predicted"/>
<dbReference type="InterPro" id="IPR053147">
    <property type="entry name" value="Hsp_HslJ-like"/>
</dbReference>
<name>A0ABS3FZJ9_9FLAO</name>
<gene>
    <name evidence="2" type="ORF">J0656_00990</name>
</gene>
<dbReference type="EMBL" id="JAFLNL010000001">
    <property type="protein sequence ID" value="MBO0352574.1"/>
    <property type="molecule type" value="Genomic_DNA"/>
</dbReference>
<comment type="caution">
    <text evidence="2">The sequence shown here is derived from an EMBL/GenBank/DDBJ whole genome shotgun (WGS) entry which is preliminary data.</text>
</comment>
<keyword evidence="3" id="KW-1185">Reference proteome</keyword>